<dbReference type="InterPro" id="IPR011006">
    <property type="entry name" value="CheY-like_superfamily"/>
</dbReference>
<dbReference type="PROSITE" id="PS50110">
    <property type="entry name" value="RESPONSE_REGULATORY"/>
    <property type="match status" value="1"/>
</dbReference>
<dbReference type="PANTHER" id="PTHR44520">
    <property type="entry name" value="RESPONSE REGULATOR RCP1-RELATED"/>
    <property type="match status" value="1"/>
</dbReference>
<feature type="domain" description="Response regulatory" evidence="2">
    <location>
        <begin position="7"/>
        <end position="127"/>
    </location>
</feature>
<sequence length="148" mass="16969">MTVNEVHILLAEDDRDDRLFFKNAFKDLKINHRLSICENGTDLMDYIEGAETIPDILFLDLNMPGKNGFVCLKEIRSKSRYIDMSVAIYTSLSLPAIQNEVLSAGANVFIKKPNDPALLKKILLEVLYINWQYMTDGLSKENFMLSYQ</sequence>
<organism evidence="3 4">
    <name type="scientific">Flavobacterium zepuense</name>
    <dbReference type="NCBI Taxonomy" id="2593302"/>
    <lineage>
        <taxon>Bacteria</taxon>
        <taxon>Pseudomonadati</taxon>
        <taxon>Bacteroidota</taxon>
        <taxon>Flavobacteriia</taxon>
        <taxon>Flavobacteriales</taxon>
        <taxon>Flavobacteriaceae</taxon>
        <taxon>Flavobacterium</taxon>
    </lineage>
</organism>
<dbReference type="Pfam" id="PF00072">
    <property type="entry name" value="Response_reg"/>
    <property type="match status" value="1"/>
</dbReference>
<dbReference type="RefSeq" id="WP_143371413.1">
    <property type="nucleotide sequence ID" value="NZ_VJVZ01000001.1"/>
</dbReference>
<accession>A0A552V9N9</accession>
<gene>
    <name evidence="3" type="ORF">FMM05_00675</name>
</gene>
<keyword evidence="1" id="KW-0597">Phosphoprotein</keyword>
<dbReference type="Proteomes" id="UP000320643">
    <property type="component" value="Unassembled WGS sequence"/>
</dbReference>
<proteinExistence type="predicted"/>
<dbReference type="SUPFAM" id="SSF52172">
    <property type="entry name" value="CheY-like"/>
    <property type="match status" value="1"/>
</dbReference>
<dbReference type="SMART" id="SM00448">
    <property type="entry name" value="REC"/>
    <property type="match status" value="1"/>
</dbReference>
<dbReference type="InterPro" id="IPR052893">
    <property type="entry name" value="TCS_response_regulator"/>
</dbReference>
<evidence type="ECO:0000313" key="4">
    <source>
        <dbReference type="Proteomes" id="UP000320643"/>
    </source>
</evidence>
<dbReference type="OrthoDB" id="7631574at2"/>
<evidence type="ECO:0000256" key="1">
    <source>
        <dbReference type="PROSITE-ProRule" id="PRU00169"/>
    </source>
</evidence>
<evidence type="ECO:0000259" key="2">
    <source>
        <dbReference type="PROSITE" id="PS50110"/>
    </source>
</evidence>
<keyword evidence="4" id="KW-1185">Reference proteome</keyword>
<dbReference type="AlphaFoldDB" id="A0A552V9N9"/>
<protein>
    <submittedName>
        <fullName evidence="3">Response regulator</fullName>
    </submittedName>
</protein>
<name>A0A552V9N9_9FLAO</name>
<dbReference type="GO" id="GO:0000160">
    <property type="term" value="P:phosphorelay signal transduction system"/>
    <property type="evidence" value="ECO:0007669"/>
    <property type="project" value="InterPro"/>
</dbReference>
<feature type="modified residue" description="4-aspartylphosphate" evidence="1">
    <location>
        <position position="60"/>
    </location>
</feature>
<dbReference type="Gene3D" id="3.40.50.2300">
    <property type="match status" value="1"/>
</dbReference>
<evidence type="ECO:0000313" key="3">
    <source>
        <dbReference type="EMBL" id="TRW27187.1"/>
    </source>
</evidence>
<comment type="caution">
    <text evidence="3">The sequence shown here is derived from an EMBL/GenBank/DDBJ whole genome shotgun (WGS) entry which is preliminary data.</text>
</comment>
<dbReference type="PANTHER" id="PTHR44520:SF2">
    <property type="entry name" value="RESPONSE REGULATOR RCP1"/>
    <property type="match status" value="1"/>
</dbReference>
<dbReference type="EMBL" id="VJVZ01000001">
    <property type="protein sequence ID" value="TRW27187.1"/>
    <property type="molecule type" value="Genomic_DNA"/>
</dbReference>
<dbReference type="InterPro" id="IPR001789">
    <property type="entry name" value="Sig_transdc_resp-reg_receiver"/>
</dbReference>
<reference evidence="3 4" key="1">
    <citation type="submission" date="2019-07" db="EMBL/GenBank/DDBJ databases">
        <title>Flavobacterium sp. nov., isolated from glacier ice.</title>
        <authorList>
            <person name="Liu Q."/>
            <person name="Xin Y.-H."/>
        </authorList>
    </citation>
    <scope>NUCLEOTIDE SEQUENCE [LARGE SCALE GENOMIC DNA]</scope>
    <source>
        <strain evidence="3 4">ZT4R6</strain>
    </source>
</reference>